<evidence type="ECO:0000256" key="4">
    <source>
        <dbReference type="ARBA" id="ARBA00022475"/>
    </source>
</evidence>
<comment type="subcellular location">
    <subcellularLocation>
        <location evidence="1">Cell inner membrane</location>
        <topology evidence="1">Multi-pass membrane protein</topology>
    </subcellularLocation>
</comment>
<evidence type="ECO:0000256" key="5">
    <source>
        <dbReference type="ARBA" id="ARBA00022519"/>
    </source>
</evidence>
<dbReference type="InterPro" id="IPR001851">
    <property type="entry name" value="ABC_transp_permease"/>
</dbReference>
<name>A0A120G8Z8_PSEFL</name>
<feature type="transmembrane region" description="Helical" evidence="11">
    <location>
        <begin position="464"/>
        <end position="486"/>
    </location>
</feature>
<comment type="similarity">
    <text evidence="2">Belongs to the binding-protein-dependent transport system permease family. AraH/RbsC subfamily.</text>
</comment>
<dbReference type="EMBL" id="LCYA01000029">
    <property type="protein sequence ID" value="KWV89623.1"/>
    <property type="molecule type" value="Genomic_DNA"/>
</dbReference>
<dbReference type="InterPro" id="IPR017871">
    <property type="entry name" value="ABC_transporter-like_CS"/>
</dbReference>
<keyword evidence="4" id="KW-1003">Cell membrane</keyword>
<evidence type="ECO:0000256" key="7">
    <source>
        <dbReference type="ARBA" id="ARBA00022741"/>
    </source>
</evidence>
<dbReference type="InterPro" id="IPR027417">
    <property type="entry name" value="P-loop_NTPase"/>
</dbReference>
<evidence type="ECO:0000313" key="13">
    <source>
        <dbReference type="EMBL" id="KWV89623.1"/>
    </source>
</evidence>
<dbReference type="SUPFAM" id="SSF52540">
    <property type="entry name" value="P-loop containing nucleoside triphosphate hydrolases"/>
    <property type="match status" value="1"/>
</dbReference>
<dbReference type="PATRIC" id="fig|294.194.peg.835"/>
<dbReference type="CDD" id="cd03215">
    <property type="entry name" value="ABC_Carb_Monos_II"/>
    <property type="match status" value="1"/>
</dbReference>
<dbReference type="Pfam" id="PF00005">
    <property type="entry name" value="ABC_tran"/>
    <property type="match status" value="1"/>
</dbReference>
<dbReference type="GO" id="GO:0016887">
    <property type="term" value="F:ATP hydrolysis activity"/>
    <property type="evidence" value="ECO:0007669"/>
    <property type="project" value="InterPro"/>
</dbReference>
<dbReference type="GO" id="GO:0005886">
    <property type="term" value="C:plasma membrane"/>
    <property type="evidence" value="ECO:0007669"/>
    <property type="project" value="UniProtKB-SubCell"/>
</dbReference>
<feature type="transmembrane region" description="Helical" evidence="11">
    <location>
        <begin position="516"/>
        <end position="534"/>
    </location>
</feature>
<sequence>MLLEVKDIQLVRNGPHNRFNLHKGEILGFAGLVGSGRTELALGMMGALPTVSKDVWLRGEKVSLDDPAQALACGIGLLPESRKSEGLITAFSIRENISLNNLPKYQNASGLIDKAKECASVDALMRQLSIKAPSGESLVVNLSGGNQQKVVIARWINHHCDVLVFDEPTRGIDVGAKAQIYALMRSLTEQGYAIIMISSELPEVIGMCDRVAVSTRAPSSRYWKRPPSILKRSCAMQQGAQVNTSINTAGTGRLRLNLARLLRSPAFYPFVGLVVVTLVMILASDTFLTASNLSNIARQVSINAIIAVGMTCVILTGGIDLSVGPVMALSGTLTAGLMVAGLPPGLAIGAGLLVGVAFGIGNGLFVAYLHMPPIIVTLATMGIARGFGLMYTDGYPISGLPEWFAFFGRASVFGLQVPILIMLITYLAAYVLLQHTRIGRYIYAIGGNEEAVRLSGVRAARFKLLVYGISGFTAAIAGLVLTSRLMSGQPNAGVSFELDAIAAVVLGGASIAGGRGVIIGTLLGAMLLGVLNNGLNMLGVSPYVQSVIKGGIILLAIFISRQRHR</sequence>
<feature type="domain" description="ABC transporter" evidence="12">
    <location>
        <begin position="3"/>
        <end position="241"/>
    </location>
</feature>
<feature type="transmembrane region" description="Helical" evidence="11">
    <location>
        <begin position="374"/>
        <end position="392"/>
    </location>
</feature>
<dbReference type="PROSITE" id="PS00211">
    <property type="entry name" value="ABC_TRANSPORTER_1"/>
    <property type="match status" value="1"/>
</dbReference>
<evidence type="ECO:0000259" key="12">
    <source>
        <dbReference type="PROSITE" id="PS50893"/>
    </source>
</evidence>
<keyword evidence="3" id="KW-0813">Transport</keyword>
<reference evidence="13 14" key="1">
    <citation type="submission" date="2015-05" db="EMBL/GenBank/DDBJ databases">
        <title>A genomic and transcriptomic approach to investigate the blue pigment phenotype in Pseudomonas fluorescens.</title>
        <authorList>
            <person name="Andreani N.A."/>
            <person name="Cardazzo B."/>
        </authorList>
    </citation>
    <scope>NUCLEOTIDE SEQUENCE [LARGE SCALE GENOMIC DNA]</scope>
    <source>
        <strain evidence="13 14">Ps_22</strain>
    </source>
</reference>
<dbReference type="GO" id="GO:0022857">
    <property type="term" value="F:transmembrane transporter activity"/>
    <property type="evidence" value="ECO:0007669"/>
    <property type="project" value="InterPro"/>
</dbReference>
<feature type="transmembrane region" description="Helical" evidence="11">
    <location>
        <begin position="266"/>
        <end position="288"/>
    </location>
</feature>
<keyword evidence="8" id="KW-0067">ATP-binding</keyword>
<feature type="transmembrane region" description="Helical" evidence="11">
    <location>
        <begin position="540"/>
        <end position="559"/>
    </location>
</feature>
<keyword evidence="7" id="KW-0547">Nucleotide-binding</keyword>
<evidence type="ECO:0000256" key="2">
    <source>
        <dbReference type="ARBA" id="ARBA00007942"/>
    </source>
</evidence>
<dbReference type="PROSITE" id="PS50893">
    <property type="entry name" value="ABC_TRANSPORTER_2"/>
    <property type="match status" value="1"/>
</dbReference>
<keyword evidence="9 11" id="KW-1133">Transmembrane helix</keyword>
<dbReference type="Gene3D" id="3.40.50.300">
    <property type="entry name" value="P-loop containing nucleotide triphosphate hydrolases"/>
    <property type="match status" value="1"/>
</dbReference>
<dbReference type="SMART" id="SM00382">
    <property type="entry name" value="AAA"/>
    <property type="match status" value="1"/>
</dbReference>
<feature type="transmembrane region" description="Helical" evidence="11">
    <location>
        <begin position="412"/>
        <end position="433"/>
    </location>
</feature>
<keyword evidence="10 11" id="KW-0472">Membrane</keyword>
<comment type="caution">
    <text evidence="13">The sequence shown here is derived from an EMBL/GenBank/DDBJ whole genome shotgun (WGS) entry which is preliminary data.</text>
</comment>
<evidence type="ECO:0000256" key="1">
    <source>
        <dbReference type="ARBA" id="ARBA00004429"/>
    </source>
</evidence>
<evidence type="ECO:0000256" key="10">
    <source>
        <dbReference type="ARBA" id="ARBA00023136"/>
    </source>
</evidence>
<evidence type="ECO:0000256" key="9">
    <source>
        <dbReference type="ARBA" id="ARBA00022989"/>
    </source>
</evidence>
<evidence type="ECO:0000256" key="6">
    <source>
        <dbReference type="ARBA" id="ARBA00022692"/>
    </source>
</evidence>
<evidence type="ECO:0000256" key="8">
    <source>
        <dbReference type="ARBA" id="ARBA00022840"/>
    </source>
</evidence>
<dbReference type="AlphaFoldDB" id="A0A120G8Z8"/>
<protein>
    <submittedName>
        <fullName evidence="13">Ribose transport system permease protein RbsC</fullName>
    </submittedName>
</protein>
<dbReference type="InterPro" id="IPR003593">
    <property type="entry name" value="AAA+_ATPase"/>
</dbReference>
<keyword evidence="5" id="KW-0997">Cell inner membrane</keyword>
<dbReference type="Proteomes" id="UP000061348">
    <property type="component" value="Unassembled WGS sequence"/>
</dbReference>
<dbReference type="GO" id="GO:0005524">
    <property type="term" value="F:ATP binding"/>
    <property type="evidence" value="ECO:0007669"/>
    <property type="project" value="UniProtKB-KW"/>
</dbReference>
<accession>A0A120G8Z8</accession>
<evidence type="ECO:0000256" key="11">
    <source>
        <dbReference type="SAM" id="Phobius"/>
    </source>
</evidence>
<dbReference type="Pfam" id="PF02653">
    <property type="entry name" value="BPD_transp_2"/>
    <property type="match status" value="1"/>
</dbReference>
<gene>
    <name evidence="13" type="primary">rbsC_2</name>
    <name evidence="13" type="ORF">PFLmoz3_00736</name>
</gene>
<proteinExistence type="inferred from homology"/>
<organism evidence="13 14">
    <name type="scientific">Pseudomonas fluorescens</name>
    <dbReference type="NCBI Taxonomy" id="294"/>
    <lineage>
        <taxon>Bacteria</taxon>
        <taxon>Pseudomonadati</taxon>
        <taxon>Pseudomonadota</taxon>
        <taxon>Gammaproteobacteria</taxon>
        <taxon>Pseudomonadales</taxon>
        <taxon>Pseudomonadaceae</taxon>
        <taxon>Pseudomonas</taxon>
    </lineage>
</organism>
<dbReference type="PANTHER" id="PTHR32196">
    <property type="entry name" value="ABC TRANSPORTER PERMEASE PROTEIN YPHD-RELATED-RELATED"/>
    <property type="match status" value="1"/>
</dbReference>
<feature type="transmembrane region" description="Helical" evidence="11">
    <location>
        <begin position="300"/>
        <end position="319"/>
    </location>
</feature>
<keyword evidence="6 11" id="KW-0812">Transmembrane</keyword>
<evidence type="ECO:0000313" key="14">
    <source>
        <dbReference type="Proteomes" id="UP000061348"/>
    </source>
</evidence>
<dbReference type="CDD" id="cd06579">
    <property type="entry name" value="TM_PBP1_transp_AraH_like"/>
    <property type="match status" value="1"/>
</dbReference>
<dbReference type="InterPro" id="IPR003439">
    <property type="entry name" value="ABC_transporter-like_ATP-bd"/>
</dbReference>
<dbReference type="PANTHER" id="PTHR32196:SF21">
    <property type="entry name" value="ABC TRANSPORTER PERMEASE PROTEIN YPHD-RELATED"/>
    <property type="match status" value="1"/>
</dbReference>
<evidence type="ECO:0000256" key="3">
    <source>
        <dbReference type="ARBA" id="ARBA00022448"/>
    </source>
</evidence>